<feature type="domain" description="HTH cro/C1-type" evidence="1">
    <location>
        <begin position="12"/>
        <end position="67"/>
    </location>
</feature>
<organism evidence="2 3">
    <name type="scientific">Actinomadura pelletieri DSM 43383</name>
    <dbReference type="NCBI Taxonomy" id="1120940"/>
    <lineage>
        <taxon>Bacteria</taxon>
        <taxon>Bacillati</taxon>
        <taxon>Actinomycetota</taxon>
        <taxon>Actinomycetes</taxon>
        <taxon>Streptosporangiales</taxon>
        <taxon>Thermomonosporaceae</taxon>
        <taxon>Actinomadura</taxon>
    </lineage>
</organism>
<dbReference type="SUPFAM" id="SSF52540">
    <property type="entry name" value="P-loop containing nucleoside triphosphate hydrolases"/>
    <property type="match status" value="1"/>
</dbReference>
<dbReference type="SUPFAM" id="SSF47413">
    <property type="entry name" value="lambda repressor-like DNA-binding domains"/>
    <property type="match status" value="1"/>
</dbReference>
<name>A0A495QXK1_9ACTN</name>
<dbReference type="InterPro" id="IPR001387">
    <property type="entry name" value="Cro/C1-type_HTH"/>
</dbReference>
<dbReference type="EMBL" id="RBWU01000001">
    <property type="protein sequence ID" value="RKS78921.1"/>
    <property type="molecule type" value="Genomic_DNA"/>
</dbReference>
<protein>
    <submittedName>
        <fullName evidence="2">Helix-turn-helix protein</fullName>
    </submittedName>
</protein>
<dbReference type="PROSITE" id="PS50943">
    <property type="entry name" value="HTH_CROC1"/>
    <property type="match status" value="1"/>
</dbReference>
<dbReference type="InterPro" id="IPR002182">
    <property type="entry name" value="NB-ARC"/>
</dbReference>
<dbReference type="RefSeq" id="WP_147449274.1">
    <property type="nucleotide sequence ID" value="NZ_RBWU01000001.1"/>
</dbReference>
<proteinExistence type="predicted"/>
<dbReference type="GO" id="GO:0003677">
    <property type="term" value="F:DNA binding"/>
    <property type="evidence" value="ECO:0007669"/>
    <property type="project" value="InterPro"/>
</dbReference>
<dbReference type="Pfam" id="PF00931">
    <property type="entry name" value="NB-ARC"/>
    <property type="match status" value="1"/>
</dbReference>
<dbReference type="InterPro" id="IPR010982">
    <property type="entry name" value="Lambda_DNA-bd_dom_sf"/>
</dbReference>
<dbReference type="AlphaFoldDB" id="A0A495QXK1"/>
<accession>A0A495QXK1</accession>
<gene>
    <name evidence="2" type="ORF">BZB76_0359</name>
</gene>
<comment type="caution">
    <text evidence="2">The sequence shown here is derived from an EMBL/GenBank/DDBJ whole genome shotgun (WGS) entry which is preliminary data.</text>
</comment>
<dbReference type="Pfam" id="PF13560">
    <property type="entry name" value="HTH_31"/>
    <property type="match status" value="1"/>
</dbReference>
<sequence>MKNGEPSLGALLRWWRERALLTQEQLADRAGLNVRTIRRLENQELRRPRATSTLLLAEALGLDDEERATLAAASRALSQNGGGRHLPVPRIVPSRLPAGTELPTAWGRVLAGLTRSGEARRRTTISIEGMAGVGKTALAVRAAHRLALRFPDGQLFVDLRGHSRKSAPADPGTVLTRLLGSLGVPEARAPRHVDDRAALYRDLLADRRVLIVLDDAAGEDQVRPLLPGGGNSQAIITGRRRLTGLDHVWTVPLDVLPAHDAVSLFTRTAGADRIADAPADVLTAIVERCGLLPLAVRLAALRLREHPTWTAHGLLDRLTTDRSTELQAGGESVAAALDLSYLRLPADQRRAYGLLGSRTPGVFGVAAATTLLGTPAARARWLLDRLIDAHLLMEPAPFRYRFHVLVREHASAVAQRFPTDNVIADPSDYVTPARGRSLTSPGYR</sequence>
<keyword evidence="3" id="KW-1185">Reference proteome</keyword>
<reference evidence="2 3" key="1">
    <citation type="submission" date="2018-10" db="EMBL/GenBank/DDBJ databases">
        <title>Genomic Encyclopedia of Archaeal and Bacterial Type Strains, Phase II (KMG-II): from individual species to whole genera.</title>
        <authorList>
            <person name="Goeker M."/>
        </authorList>
    </citation>
    <scope>NUCLEOTIDE SEQUENCE [LARGE SCALE GENOMIC DNA]</scope>
    <source>
        <strain evidence="2 3">DSM 43383</strain>
    </source>
</reference>
<dbReference type="PANTHER" id="PTHR47691:SF3">
    <property type="entry name" value="HTH-TYPE TRANSCRIPTIONAL REGULATOR RV0890C-RELATED"/>
    <property type="match status" value="1"/>
</dbReference>
<dbReference type="PRINTS" id="PR00364">
    <property type="entry name" value="DISEASERSIST"/>
</dbReference>
<dbReference type="Gene3D" id="1.10.260.40">
    <property type="entry name" value="lambda repressor-like DNA-binding domains"/>
    <property type="match status" value="1"/>
</dbReference>
<dbReference type="InterPro" id="IPR027417">
    <property type="entry name" value="P-loop_NTPase"/>
</dbReference>
<dbReference type="Proteomes" id="UP000274601">
    <property type="component" value="Unassembled WGS sequence"/>
</dbReference>
<dbReference type="Gene3D" id="3.40.50.300">
    <property type="entry name" value="P-loop containing nucleotide triphosphate hydrolases"/>
    <property type="match status" value="1"/>
</dbReference>
<dbReference type="OrthoDB" id="7628974at2"/>
<evidence type="ECO:0000259" key="1">
    <source>
        <dbReference type="PROSITE" id="PS50943"/>
    </source>
</evidence>
<evidence type="ECO:0000313" key="3">
    <source>
        <dbReference type="Proteomes" id="UP000274601"/>
    </source>
</evidence>
<dbReference type="GO" id="GO:0043531">
    <property type="term" value="F:ADP binding"/>
    <property type="evidence" value="ECO:0007669"/>
    <property type="project" value="InterPro"/>
</dbReference>
<dbReference type="CDD" id="cd00093">
    <property type="entry name" value="HTH_XRE"/>
    <property type="match status" value="1"/>
</dbReference>
<dbReference type="SMART" id="SM00530">
    <property type="entry name" value="HTH_XRE"/>
    <property type="match status" value="1"/>
</dbReference>
<dbReference type="PANTHER" id="PTHR47691">
    <property type="entry name" value="REGULATOR-RELATED"/>
    <property type="match status" value="1"/>
</dbReference>
<evidence type="ECO:0000313" key="2">
    <source>
        <dbReference type="EMBL" id="RKS78921.1"/>
    </source>
</evidence>